<proteinExistence type="predicted"/>
<feature type="region of interest" description="Disordered" evidence="1">
    <location>
        <begin position="449"/>
        <end position="479"/>
    </location>
</feature>
<reference evidence="2" key="1">
    <citation type="submission" date="2022-04" db="EMBL/GenBank/DDBJ databases">
        <title>Carnegiea gigantea Genome sequencing and assembly v2.</title>
        <authorList>
            <person name="Copetti D."/>
            <person name="Sanderson M.J."/>
            <person name="Burquez A."/>
            <person name="Wojciechowski M.F."/>
        </authorList>
    </citation>
    <scope>NUCLEOTIDE SEQUENCE</scope>
    <source>
        <strain evidence="2">SGP5-SGP5p</strain>
        <tissue evidence="2">Aerial part</tissue>
    </source>
</reference>
<dbReference type="Proteomes" id="UP001153076">
    <property type="component" value="Unassembled WGS sequence"/>
</dbReference>
<comment type="caution">
    <text evidence="2">The sequence shown here is derived from an EMBL/GenBank/DDBJ whole genome shotgun (WGS) entry which is preliminary data.</text>
</comment>
<feature type="compositionally biased region" description="Polar residues" evidence="1">
    <location>
        <begin position="342"/>
        <end position="353"/>
    </location>
</feature>
<feature type="compositionally biased region" description="Acidic residues" evidence="1">
    <location>
        <begin position="593"/>
        <end position="604"/>
    </location>
</feature>
<dbReference type="AlphaFoldDB" id="A0A9Q1GXN0"/>
<keyword evidence="3" id="KW-1185">Reference proteome</keyword>
<dbReference type="EMBL" id="JAKOGI010001205">
    <property type="protein sequence ID" value="KAJ8426990.1"/>
    <property type="molecule type" value="Genomic_DNA"/>
</dbReference>
<feature type="region of interest" description="Disordered" evidence="1">
    <location>
        <begin position="582"/>
        <end position="634"/>
    </location>
</feature>
<feature type="compositionally biased region" description="Low complexity" evidence="1">
    <location>
        <begin position="354"/>
        <end position="364"/>
    </location>
</feature>
<evidence type="ECO:0000256" key="1">
    <source>
        <dbReference type="SAM" id="MobiDB-lite"/>
    </source>
</evidence>
<organism evidence="2 3">
    <name type="scientific">Carnegiea gigantea</name>
    <dbReference type="NCBI Taxonomy" id="171969"/>
    <lineage>
        <taxon>Eukaryota</taxon>
        <taxon>Viridiplantae</taxon>
        <taxon>Streptophyta</taxon>
        <taxon>Embryophyta</taxon>
        <taxon>Tracheophyta</taxon>
        <taxon>Spermatophyta</taxon>
        <taxon>Magnoliopsida</taxon>
        <taxon>eudicotyledons</taxon>
        <taxon>Gunneridae</taxon>
        <taxon>Pentapetalae</taxon>
        <taxon>Caryophyllales</taxon>
        <taxon>Cactineae</taxon>
        <taxon>Cactaceae</taxon>
        <taxon>Cactoideae</taxon>
        <taxon>Echinocereeae</taxon>
        <taxon>Carnegiea</taxon>
    </lineage>
</organism>
<accession>A0A9Q1GXN0</accession>
<evidence type="ECO:0000313" key="3">
    <source>
        <dbReference type="Proteomes" id="UP001153076"/>
    </source>
</evidence>
<protein>
    <submittedName>
        <fullName evidence="2">Uncharacterized protein</fullName>
    </submittedName>
</protein>
<feature type="region of interest" description="Disordered" evidence="1">
    <location>
        <begin position="314"/>
        <end position="406"/>
    </location>
</feature>
<name>A0A9Q1GXN0_9CARY</name>
<sequence length="634" mass="69553">MWNAYVERRSASLEKWFTGDQAPHPKLTLGCQPQACWTFGVKLYVRIDKAFSKMGFPCLLTTGKMALYIVENFDWYRRKAAFPPLPLLSDYKDLCPYFNLTVAEEAAQDFDLLEMTQAIFYAMVVNEALELGVVSKDLAEHLKSVCDGTCVKFGCSSTNTPLCGRNTIDRPIKEGDLDREREIGVLERGSALFFIMVFPPFLDTEEMADHVRQTFKWNLRGASCSPRPLPKEYRDLCPSFTLADAKEAARDFDIPEMIEASFYAMVVDDALELGVISRDMAGALKLALEAEGQQACPSRCAALYVSQSWSRPESAIDHEEDLGSSDVPPPASDDEASKEARSVSTSFSARGQESSSSSFHSSASRLRGGHAQKKPVPEVMVEGRSSRRLPNSQSLKTGRAPISPTPRLGYMTAIEKKSKAREMLSPFESRQATEQEIVVENKRRREEEMRRRVETQVGKAPKLASHGRKPPAVSAAPRAVGDPLVNTQGQAADFLVADSSAKYALLVNLTKSCALAPSGSAEPLKVTEQQVAITESGPPGICLGVKGRGIDPVRFSPGEANPRPPSRVLEVRKVCGQVKGQNPKLLDFIPPVTDEDDLGDEETTPLDGRAATSDGEGHEDEAHRDSNDDGDQDV</sequence>
<gene>
    <name evidence="2" type="ORF">Cgig2_033848</name>
</gene>
<evidence type="ECO:0000313" key="2">
    <source>
        <dbReference type="EMBL" id="KAJ8426990.1"/>
    </source>
</evidence>